<dbReference type="RefSeq" id="WP_171780206.1">
    <property type="nucleotide sequence ID" value="NZ_JABAGV010000010.1"/>
</dbReference>
<protein>
    <submittedName>
        <fullName evidence="1">Uncharacterized protein</fullName>
    </submittedName>
</protein>
<proteinExistence type="predicted"/>
<evidence type="ECO:0000313" key="2">
    <source>
        <dbReference type="Proteomes" id="UP001194098"/>
    </source>
</evidence>
<dbReference type="EMBL" id="JABAGV010000010">
    <property type="protein sequence ID" value="MBC2474201.1"/>
    <property type="molecule type" value="Genomic_DNA"/>
</dbReference>
<gene>
    <name evidence="1" type="ORF">HGI39_05665</name>
</gene>
<accession>A0AAW3W5I7</accession>
<comment type="caution">
    <text evidence="1">The sequence shown here is derived from an EMBL/GenBank/DDBJ whole genome shotgun (WGS) entry which is preliminary data.</text>
</comment>
<name>A0AAW3W5I7_CLOBE</name>
<sequence length="140" mass="15934">MLNPSITQKYKIDTLLSLGCKQWQKGSMNRIYLPEPVLHQLLDLKVTYYNTGNIGSIEQGGEVLSNSQGSKVLSSLTYCKFYYDVTSDSYGYKHSQGYVDLHSIVFRKLDEYIQSKYDTQRAVVAEREVTIDELNAALGF</sequence>
<reference evidence="1" key="1">
    <citation type="submission" date="2020-04" db="EMBL/GenBank/DDBJ databases">
        <authorList>
            <person name="Brown S."/>
        </authorList>
    </citation>
    <scope>NUCLEOTIDE SEQUENCE</scope>
    <source>
        <strain evidence="1">DJ015</strain>
    </source>
</reference>
<dbReference type="Proteomes" id="UP001194098">
    <property type="component" value="Unassembled WGS sequence"/>
</dbReference>
<organism evidence="1 2">
    <name type="scientific">Clostridium beijerinckii</name>
    <name type="common">Clostridium MP</name>
    <dbReference type="NCBI Taxonomy" id="1520"/>
    <lineage>
        <taxon>Bacteria</taxon>
        <taxon>Bacillati</taxon>
        <taxon>Bacillota</taxon>
        <taxon>Clostridia</taxon>
        <taxon>Eubacteriales</taxon>
        <taxon>Clostridiaceae</taxon>
        <taxon>Clostridium</taxon>
    </lineage>
</organism>
<evidence type="ECO:0000313" key="1">
    <source>
        <dbReference type="EMBL" id="MBC2474201.1"/>
    </source>
</evidence>
<dbReference type="AlphaFoldDB" id="A0AAW3W5I7"/>
<reference evidence="1" key="2">
    <citation type="journal article" date="2022" name="Nat. Biotechnol.">
        <title>Carbon-negative production of acetone and isopropanol by gas fermentation at industrial pilot scale.</title>
        <authorList>
            <person name="Liew F.E."/>
            <person name="Nogle R."/>
            <person name="Abdalla T."/>
            <person name="Rasor B.J."/>
            <person name="Canter C."/>
            <person name="Jensen R.O."/>
            <person name="Wang L."/>
            <person name="Strutz J."/>
            <person name="Chirania P."/>
            <person name="De Tissera S."/>
            <person name="Mueller A.P."/>
            <person name="Ruan Z."/>
            <person name="Gao A."/>
            <person name="Tran L."/>
            <person name="Engle N.L."/>
            <person name="Bromley J.C."/>
            <person name="Daniell J."/>
            <person name="Conrado R."/>
            <person name="Tschaplinski T.J."/>
            <person name="Giannone R.J."/>
            <person name="Hettich R.L."/>
            <person name="Karim A.S."/>
            <person name="Simpson S.D."/>
            <person name="Brown S.D."/>
            <person name="Leang C."/>
            <person name="Jewett M.C."/>
            <person name="Kopke M."/>
        </authorList>
    </citation>
    <scope>NUCLEOTIDE SEQUENCE</scope>
    <source>
        <strain evidence="1">DJ015</strain>
    </source>
</reference>